<evidence type="ECO:0000256" key="1">
    <source>
        <dbReference type="ARBA" id="ARBA00022737"/>
    </source>
</evidence>
<feature type="domain" description="Disease resistance N-terminal" evidence="4">
    <location>
        <begin position="9"/>
        <end position="97"/>
    </location>
</feature>
<keyword evidence="1" id="KW-0677">Repeat</keyword>
<reference evidence="5" key="1">
    <citation type="submission" date="2020-03" db="EMBL/GenBank/DDBJ databases">
        <title>Castanea mollissima Vanexum genome sequencing.</title>
        <authorList>
            <person name="Staton M."/>
        </authorList>
    </citation>
    <scope>NUCLEOTIDE SEQUENCE</scope>
    <source>
        <tissue evidence="5">Leaf</tissue>
    </source>
</reference>
<dbReference type="GO" id="GO:0006952">
    <property type="term" value="P:defense response"/>
    <property type="evidence" value="ECO:0007669"/>
    <property type="project" value="UniProtKB-KW"/>
</dbReference>
<sequence>MADAILYGVVQTIIESLGSSTLQPIGSIWGVKDDLEKMKNTVLAIQAVLQDAEEQQVENHQVKHWLMNLRDAVYDADDLLSEFTTHVLQQQVMDGDKIVKKGPISVEVGSTAYASLKEQKDFKWKERREEDSRHFEVQS</sequence>
<evidence type="ECO:0000256" key="3">
    <source>
        <dbReference type="ARBA" id="ARBA00022821"/>
    </source>
</evidence>
<dbReference type="InterPro" id="IPR041118">
    <property type="entry name" value="Rx_N"/>
</dbReference>
<dbReference type="CDD" id="cd14798">
    <property type="entry name" value="RX-CC_like"/>
    <property type="match status" value="1"/>
</dbReference>
<dbReference type="Gene3D" id="1.20.5.4130">
    <property type="match status" value="1"/>
</dbReference>
<keyword evidence="3" id="KW-0611">Plant defense</keyword>
<keyword evidence="2" id="KW-0547">Nucleotide-binding</keyword>
<dbReference type="EMBL" id="JRKL02001522">
    <property type="protein sequence ID" value="KAF3963555.1"/>
    <property type="molecule type" value="Genomic_DNA"/>
</dbReference>
<dbReference type="AlphaFoldDB" id="A0A8J4R229"/>
<gene>
    <name evidence="5" type="ORF">CMV_012078</name>
</gene>
<comment type="caution">
    <text evidence="5">The sequence shown here is derived from an EMBL/GenBank/DDBJ whole genome shotgun (WGS) entry which is preliminary data.</text>
</comment>
<dbReference type="InterPro" id="IPR038005">
    <property type="entry name" value="RX-like_CC"/>
</dbReference>
<dbReference type="Pfam" id="PF18052">
    <property type="entry name" value="Rx_N"/>
    <property type="match status" value="1"/>
</dbReference>
<keyword evidence="6" id="KW-1185">Reference proteome</keyword>
<protein>
    <recommendedName>
        <fullName evidence="4">Disease resistance N-terminal domain-containing protein</fullName>
    </recommendedName>
</protein>
<evidence type="ECO:0000313" key="6">
    <source>
        <dbReference type="Proteomes" id="UP000737018"/>
    </source>
</evidence>
<evidence type="ECO:0000256" key="2">
    <source>
        <dbReference type="ARBA" id="ARBA00022741"/>
    </source>
</evidence>
<evidence type="ECO:0000259" key="4">
    <source>
        <dbReference type="Pfam" id="PF18052"/>
    </source>
</evidence>
<evidence type="ECO:0000313" key="5">
    <source>
        <dbReference type="EMBL" id="KAF3963555.1"/>
    </source>
</evidence>
<dbReference type="Proteomes" id="UP000737018">
    <property type="component" value="Unassembled WGS sequence"/>
</dbReference>
<name>A0A8J4R229_9ROSI</name>
<dbReference type="OrthoDB" id="1933539at2759"/>
<dbReference type="GO" id="GO:0000166">
    <property type="term" value="F:nucleotide binding"/>
    <property type="evidence" value="ECO:0007669"/>
    <property type="project" value="UniProtKB-KW"/>
</dbReference>
<accession>A0A8J4R229</accession>
<organism evidence="5 6">
    <name type="scientific">Castanea mollissima</name>
    <name type="common">Chinese chestnut</name>
    <dbReference type="NCBI Taxonomy" id="60419"/>
    <lineage>
        <taxon>Eukaryota</taxon>
        <taxon>Viridiplantae</taxon>
        <taxon>Streptophyta</taxon>
        <taxon>Embryophyta</taxon>
        <taxon>Tracheophyta</taxon>
        <taxon>Spermatophyta</taxon>
        <taxon>Magnoliopsida</taxon>
        <taxon>eudicotyledons</taxon>
        <taxon>Gunneridae</taxon>
        <taxon>Pentapetalae</taxon>
        <taxon>rosids</taxon>
        <taxon>fabids</taxon>
        <taxon>Fagales</taxon>
        <taxon>Fagaceae</taxon>
        <taxon>Castanea</taxon>
    </lineage>
</organism>
<proteinExistence type="predicted"/>